<dbReference type="Proteomes" id="UP000285092">
    <property type="component" value="Unassembled WGS sequence"/>
</dbReference>
<feature type="transmembrane region" description="Helical" evidence="1">
    <location>
        <begin position="113"/>
        <end position="138"/>
    </location>
</feature>
<dbReference type="AlphaFoldDB" id="A0A418NH17"/>
<sequence length="233" mass="25430">MPRIFAWIGAAFLAFGLVFAAVGLWAWAGDRALAEAGTQASGTVIDLSRRYDSDSGSTYRPVVEFHDAKGTRHEFVGSVGSSPPAYSRGETVSVIYDPAAPGRAMIDGFLDRYFLPLVFGGMGGVFAVLGGGLLFFFIRRRRIVARLKDSGVPISAKFVECYRDTSTRVNGRHPWRVVGQATHPTTGKLQSFKSDAIWVDLSEQLRGGDIRVLIDPARPKQHFVDLSDYVEAG</sequence>
<gene>
    <name evidence="3" type="ORF">D2V04_10820</name>
</gene>
<accession>A0A418NH17</accession>
<organism evidence="3 4">
    <name type="scientific">Pelagerythrobacter aerophilus</name>
    <dbReference type="NCBI Taxonomy" id="2306995"/>
    <lineage>
        <taxon>Bacteria</taxon>
        <taxon>Pseudomonadati</taxon>
        <taxon>Pseudomonadota</taxon>
        <taxon>Alphaproteobacteria</taxon>
        <taxon>Sphingomonadales</taxon>
        <taxon>Erythrobacteraceae</taxon>
        <taxon>Pelagerythrobacter</taxon>
    </lineage>
</organism>
<evidence type="ECO:0000313" key="3">
    <source>
        <dbReference type="EMBL" id="RIV77606.1"/>
    </source>
</evidence>
<evidence type="ECO:0000259" key="2">
    <source>
        <dbReference type="Pfam" id="PF12158"/>
    </source>
</evidence>
<protein>
    <submittedName>
        <fullName evidence="3">DUF3592 domain-containing protein</fullName>
    </submittedName>
</protein>
<keyword evidence="1" id="KW-1133">Transmembrane helix</keyword>
<dbReference type="EMBL" id="QXFK01000017">
    <property type="protein sequence ID" value="RIV77606.1"/>
    <property type="molecule type" value="Genomic_DNA"/>
</dbReference>
<proteinExistence type="predicted"/>
<comment type="caution">
    <text evidence="3">The sequence shown here is derived from an EMBL/GenBank/DDBJ whole genome shotgun (WGS) entry which is preliminary data.</text>
</comment>
<evidence type="ECO:0000256" key="1">
    <source>
        <dbReference type="SAM" id="Phobius"/>
    </source>
</evidence>
<evidence type="ECO:0000313" key="4">
    <source>
        <dbReference type="Proteomes" id="UP000285092"/>
    </source>
</evidence>
<dbReference type="Pfam" id="PF12158">
    <property type="entry name" value="DUF3592"/>
    <property type="match status" value="1"/>
</dbReference>
<reference evidence="3 4" key="1">
    <citation type="submission" date="2018-08" db="EMBL/GenBank/DDBJ databases">
        <title>Altererythrobacter sp.Ery1 and Ery12, the genome sequencing of novel strains in genus Alterythrobacter.</title>
        <authorList>
            <person name="Cheng H."/>
            <person name="Wu Y.-H."/>
            <person name="Fang C."/>
            <person name="Xu X.-W."/>
        </authorList>
    </citation>
    <scope>NUCLEOTIDE SEQUENCE [LARGE SCALE GENOMIC DNA]</scope>
    <source>
        <strain evidence="3 4">Ery1</strain>
    </source>
</reference>
<name>A0A418NH17_9SPHN</name>
<dbReference type="RefSeq" id="WP_119513706.1">
    <property type="nucleotide sequence ID" value="NZ_QXFK01000017.1"/>
</dbReference>
<keyword evidence="1" id="KW-0812">Transmembrane</keyword>
<keyword evidence="1" id="KW-0472">Membrane</keyword>
<keyword evidence="4" id="KW-1185">Reference proteome</keyword>
<dbReference type="InterPro" id="IPR021994">
    <property type="entry name" value="DUF3592"/>
</dbReference>
<feature type="domain" description="DUF3592" evidence="2">
    <location>
        <begin position="41"/>
        <end position="109"/>
    </location>
</feature>
<dbReference type="OrthoDB" id="2242169at2"/>